<dbReference type="AlphaFoldDB" id="A0A226CX33"/>
<feature type="transmembrane region" description="Helical" evidence="1">
    <location>
        <begin position="41"/>
        <end position="64"/>
    </location>
</feature>
<feature type="transmembrane region" description="Helical" evidence="1">
    <location>
        <begin position="175"/>
        <end position="192"/>
    </location>
</feature>
<keyword evidence="1" id="KW-1133">Transmembrane helix</keyword>
<feature type="transmembrane region" description="Helical" evidence="1">
    <location>
        <begin position="281"/>
        <end position="307"/>
    </location>
</feature>
<evidence type="ECO:0000313" key="3">
    <source>
        <dbReference type="Proteomes" id="UP000198287"/>
    </source>
</evidence>
<name>A0A226CX33_FOLCA</name>
<protein>
    <submittedName>
        <fullName evidence="2">Uncharacterized protein</fullName>
    </submittedName>
</protein>
<keyword evidence="3" id="KW-1185">Reference proteome</keyword>
<keyword evidence="1" id="KW-0472">Membrane</keyword>
<feature type="transmembrane region" description="Helical" evidence="1">
    <location>
        <begin position="198"/>
        <end position="221"/>
    </location>
</feature>
<dbReference type="EMBL" id="LNIX01000068">
    <property type="protein sequence ID" value="OXA36951.1"/>
    <property type="molecule type" value="Genomic_DNA"/>
</dbReference>
<comment type="caution">
    <text evidence="2">The sequence shown here is derived from an EMBL/GenBank/DDBJ whole genome shotgun (WGS) entry which is preliminary data.</text>
</comment>
<organism evidence="2 3">
    <name type="scientific">Folsomia candida</name>
    <name type="common">Springtail</name>
    <dbReference type="NCBI Taxonomy" id="158441"/>
    <lineage>
        <taxon>Eukaryota</taxon>
        <taxon>Metazoa</taxon>
        <taxon>Ecdysozoa</taxon>
        <taxon>Arthropoda</taxon>
        <taxon>Hexapoda</taxon>
        <taxon>Collembola</taxon>
        <taxon>Entomobryomorpha</taxon>
        <taxon>Isotomoidea</taxon>
        <taxon>Isotomidae</taxon>
        <taxon>Proisotominae</taxon>
        <taxon>Folsomia</taxon>
    </lineage>
</organism>
<accession>A0A226CX33</accession>
<feature type="transmembrane region" description="Helical" evidence="1">
    <location>
        <begin position="130"/>
        <end position="155"/>
    </location>
</feature>
<evidence type="ECO:0000313" key="2">
    <source>
        <dbReference type="EMBL" id="OXA36951.1"/>
    </source>
</evidence>
<sequence length="385" mass="44727">MALNQMIVVLNKYDTFLQVLTHPIIEWRSRQRKLVFQKRIPFIWCFNVFVAFGLHSVTNVFLLLRKLNGCETLSPLPVLMVHIILLFLWCYNFAVGVGMMIHGEEYVSGWNLLLNEYTKLAGKGPKSLDLFWTAMSGMIYQFALFPFILVIGALFLKLDPLLRILEMMPPLTTPCYLAFYSITVYVIVATHFEGCRLYPLPVIVSFSLCKMLTGLILPLHLRRNRYRLPVMVTQYLKLSIILEQCLRFSEFLIAVLMLIAMCATVLFAFVTIRMYDHFPVWFYSFFPSVNVFVAVFGNFGLGLGIGVRNESERVLRIWRGWLNEVLAGRERGIMRRRLRSLRAMGFGGRFIYLSMYKLEKGIRIKYLDKVVIYTINLLLGVPKFD</sequence>
<proteinExistence type="predicted"/>
<gene>
    <name evidence="2" type="ORF">Fcan01_28313</name>
</gene>
<keyword evidence="1" id="KW-0812">Transmembrane</keyword>
<evidence type="ECO:0000256" key="1">
    <source>
        <dbReference type="SAM" id="Phobius"/>
    </source>
</evidence>
<feature type="transmembrane region" description="Helical" evidence="1">
    <location>
        <begin position="76"/>
        <end position="101"/>
    </location>
</feature>
<dbReference type="Proteomes" id="UP000198287">
    <property type="component" value="Unassembled WGS sequence"/>
</dbReference>
<feature type="transmembrane region" description="Helical" evidence="1">
    <location>
        <begin position="251"/>
        <end position="275"/>
    </location>
</feature>
<reference evidence="2 3" key="1">
    <citation type="submission" date="2015-12" db="EMBL/GenBank/DDBJ databases">
        <title>The genome of Folsomia candida.</title>
        <authorList>
            <person name="Faddeeva A."/>
            <person name="Derks M.F."/>
            <person name="Anvar Y."/>
            <person name="Smit S."/>
            <person name="Van Straalen N."/>
            <person name="Roelofs D."/>
        </authorList>
    </citation>
    <scope>NUCLEOTIDE SEQUENCE [LARGE SCALE GENOMIC DNA]</scope>
    <source>
        <strain evidence="2 3">VU population</strain>
        <tissue evidence="2">Whole body</tissue>
    </source>
</reference>